<sequence length="313" mass="33958">MKVLIISVFLACASAQYYPTAYYGYPGFTSQYHAQDVLGQATYGFSHPGQSASHFRDAAGNQVGSYAYINPDGKHVSVSYTADHRGFRVLSNDLPVAPVAPVVELKSPEPVQDTPEVAAAKAELFRLQKEASTATSASRKKRQVPFYPAALPYTVPYASAYYPTALPYTVPAPLVAKTTYKTVTAEADLTAKTPADTNKFDLKEKSYDPAAAPAAAPVAAESSRKKRQVPVLPYSTGFYHPGVQYVAPAPLVAKTTLKTVTAEADLTAKTPADTHKFDLKEKNIDVVTPVAYPTAYGYTYPRDYFFFNGVYGF</sequence>
<comment type="caution">
    <text evidence="4">The sequence shown here is derived from an EMBL/GenBank/DDBJ whole genome shotgun (WGS) entry which is preliminary data.</text>
</comment>
<organism evidence="4 5">
    <name type="scientific">Daphnia magna</name>
    <dbReference type="NCBI Taxonomy" id="35525"/>
    <lineage>
        <taxon>Eukaryota</taxon>
        <taxon>Metazoa</taxon>
        <taxon>Ecdysozoa</taxon>
        <taxon>Arthropoda</taxon>
        <taxon>Crustacea</taxon>
        <taxon>Branchiopoda</taxon>
        <taxon>Diplostraca</taxon>
        <taxon>Cladocera</taxon>
        <taxon>Anomopoda</taxon>
        <taxon>Daphniidae</taxon>
        <taxon>Daphnia</taxon>
    </lineage>
</organism>
<evidence type="ECO:0008006" key="6">
    <source>
        <dbReference type="Google" id="ProtNLM"/>
    </source>
</evidence>
<feature type="signal peptide" evidence="3">
    <location>
        <begin position="1"/>
        <end position="15"/>
    </location>
</feature>
<evidence type="ECO:0000256" key="1">
    <source>
        <dbReference type="ARBA" id="ARBA00022460"/>
    </source>
</evidence>
<keyword evidence="1 2" id="KW-0193">Cuticle</keyword>
<protein>
    <recommendedName>
        <fullName evidence="6">Cuticular protein</fullName>
    </recommendedName>
</protein>
<dbReference type="InterPro" id="IPR031311">
    <property type="entry name" value="CHIT_BIND_RR_consensus"/>
</dbReference>
<dbReference type="Proteomes" id="UP001234178">
    <property type="component" value="Unassembled WGS sequence"/>
</dbReference>
<keyword evidence="3" id="KW-0732">Signal</keyword>
<name>A0ABR0A353_9CRUS</name>
<dbReference type="PANTHER" id="PTHR10380:SF196">
    <property type="entry name" value="CUTICULAR PROTEIN 72EA"/>
    <property type="match status" value="1"/>
</dbReference>
<keyword evidence="5" id="KW-1185">Reference proteome</keyword>
<dbReference type="EMBL" id="JAOYFB010000036">
    <property type="protein sequence ID" value="KAK4019576.1"/>
    <property type="molecule type" value="Genomic_DNA"/>
</dbReference>
<evidence type="ECO:0000256" key="2">
    <source>
        <dbReference type="PROSITE-ProRule" id="PRU00497"/>
    </source>
</evidence>
<dbReference type="PROSITE" id="PS00233">
    <property type="entry name" value="CHIT_BIND_RR_1"/>
    <property type="match status" value="1"/>
</dbReference>
<dbReference type="PROSITE" id="PS51155">
    <property type="entry name" value="CHIT_BIND_RR_2"/>
    <property type="match status" value="1"/>
</dbReference>
<dbReference type="Pfam" id="PF00379">
    <property type="entry name" value="Chitin_bind_4"/>
    <property type="match status" value="1"/>
</dbReference>
<proteinExistence type="predicted"/>
<dbReference type="PANTHER" id="PTHR10380">
    <property type="entry name" value="CUTICLE PROTEIN"/>
    <property type="match status" value="1"/>
</dbReference>
<gene>
    <name evidence="4" type="ORF">OUZ56_001591</name>
</gene>
<evidence type="ECO:0000313" key="5">
    <source>
        <dbReference type="Proteomes" id="UP001234178"/>
    </source>
</evidence>
<evidence type="ECO:0000256" key="3">
    <source>
        <dbReference type="SAM" id="SignalP"/>
    </source>
</evidence>
<dbReference type="InterPro" id="IPR050468">
    <property type="entry name" value="Cuticle_Struct_Prot"/>
</dbReference>
<reference evidence="4 5" key="1">
    <citation type="journal article" date="2023" name="Nucleic Acids Res.">
        <title>The hologenome of Daphnia magna reveals possible DNA methylation and microbiome-mediated evolution of the host genome.</title>
        <authorList>
            <person name="Chaturvedi A."/>
            <person name="Li X."/>
            <person name="Dhandapani V."/>
            <person name="Marshall H."/>
            <person name="Kissane S."/>
            <person name="Cuenca-Cambronero M."/>
            <person name="Asole G."/>
            <person name="Calvet F."/>
            <person name="Ruiz-Romero M."/>
            <person name="Marangio P."/>
            <person name="Guigo R."/>
            <person name="Rago D."/>
            <person name="Mirbahai L."/>
            <person name="Eastwood N."/>
            <person name="Colbourne J.K."/>
            <person name="Zhou J."/>
            <person name="Mallon E."/>
            <person name="Orsini L."/>
        </authorList>
    </citation>
    <scope>NUCLEOTIDE SEQUENCE [LARGE SCALE GENOMIC DNA]</scope>
    <source>
        <strain evidence="4">LRV0_1</strain>
    </source>
</reference>
<accession>A0ABR0A353</accession>
<evidence type="ECO:0000313" key="4">
    <source>
        <dbReference type="EMBL" id="KAK4019576.1"/>
    </source>
</evidence>
<feature type="chain" id="PRO_5045318188" description="Cuticular protein" evidence="3">
    <location>
        <begin position="16"/>
        <end position="313"/>
    </location>
</feature>
<dbReference type="InterPro" id="IPR000618">
    <property type="entry name" value="Insect_cuticle"/>
</dbReference>